<evidence type="ECO:0000256" key="10">
    <source>
        <dbReference type="ARBA" id="ARBA00022741"/>
    </source>
</evidence>
<organism evidence="22 23">
    <name type="scientific">Myriangium duriaei CBS 260.36</name>
    <dbReference type="NCBI Taxonomy" id="1168546"/>
    <lineage>
        <taxon>Eukaryota</taxon>
        <taxon>Fungi</taxon>
        <taxon>Dikarya</taxon>
        <taxon>Ascomycota</taxon>
        <taxon>Pezizomycotina</taxon>
        <taxon>Dothideomycetes</taxon>
        <taxon>Dothideomycetidae</taxon>
        <taxon>Myriangiales</taxon>
        <taxon>Myriangiaceae</taxon>
        <taxon>Myriangium</taxon>
    </lineage>
</organism>
<feature type="region of interest" description="Disordered" evidence="20">
    <location>
        <begin position="574"/>
        <end position="598"/>
    </location>
</feature>
<evidence type="ECO:0000256" key="2">
    <source>
        <dbReference type="ARBA" id="ARBA00004585"/>
    </source>
</evidence>
<dbReference type="Pfam" id="PF00501">
    <property type="entry name" value="AMP-binding"/>
    <property type="match status" value="1"/>
</dbReference>
<evidence type="ECO:0000256" key="16">
    <source>
        <dbReference type="ARBA" id="ARBA00051585"/>
    </source>
</evidence>
<keyword evidence="13" id="KW-0445">Lipid transport</keyword>
<dbReference type="PANTHER" id="PTHR43107">
    <property type="entry name" value="LONG-CHAIN FATTY ACID TRANSPORT PROTEIN"/>
    <property type="match status" value="1"/>
</dbReference>
<comment type="function">
    <text evidence="17">Acyl-CoA synthetase required for both the import of long chain fatty acids (LCFAs) (C14-C18) and the activation very long chain fatty acids (VLCFAs) (C20-C26) by esterification of the fatty acids into metabolically active CoA-thioesters for subsequent degradation or incorporation into phospholipids. The transport and fatty acyl-CoA synthetase activities are genetically separable and are thus independent activities. Esterifies VLCFAs in the peroxisome matrix. The VLCFAs are actively transported into peroxisomes by a PXA1-PXA2 heterodimeric transporter in the peroxisomal membrane.</text>
</comment>
<dbReference type="Gene3D" id="3.40.50.12780">
    <property type="entry name" value="N-terminal domain of ligase-like"/>
    <property type="match status" value="1"/>
</dbReference>
<feature type="domain" description="AMP-dependent synthetase/ligase" evidence="21">
    <location>
        <begin position="54"/>
        <end position="440"/>
    </location>
</feature>
<evidence type="ECO:0000256" key="11">
    <source>
        <dbReference type="ARBA" id="ARBA00022840"/>
    </source>
</evidence>
<dbReference type="InterPro" id="IPR042099">
    <property type="entry name" value="ANL_N_sf"/>
</dbReference>
<evidence type="ECO:0000256" key="18">
    <source>
        <dbReference type="ARBA" id="ARBA00068795"/>
    </source>
</evidence>
<comment type="subcellular location">
    <subcellularLocation>
        <location evidence="3">Cell membrane</location>
        <topology evidence="3">Multi-pass membrane protein</topology>
    </subcellularLocation>
    <subcellularLocation>
        <location evidence="1">Lipid droplet</location>
    </subcellularLocation>
    <subcellularLocation>
        <location evidence="2">Peroxisome membrane</location>
        <topology evidence="2">Multi-pass membrane protein</topology>
    </subcellularLocation>
</comment>
<dbReference type="InterPro" id="IPR045851">
    <property type="entry name" value="AMP-bd_C_sf"/>
</dbReference>
<evidence type="ECO:0000256" key="13">
    <source>
        <dbReference type="ARBA" id="ARBA00023055"/>
    </source>
</evidence>
<dbReference type="OrthoDB" id="196650at2759"/>
<dbReference type="FunFam" id="3.40.50.12780:FF:000019">
    <property type="entry name" value="Long-chain fatty acid transporter"/>
    <property type="match status" value="1"/>
</dbReference>
<dbReference type="Gene3D" id="3.30.300.30">
    <property type="match status" value="1"/>
</dbReference>
<proteinExistence type="inferred from homology"/>
<evidence type="ECO:0000256" key="14">
    <source>
        <dbReference type="ARBA" id="ARBA00023136"/>
    </source>
</evidence>
<dbReference type="GO" id="GO:0005324">
    <property type="term" value="F:long-chain fatty acid transmembrane transporter activity"/>
    <property type="evidence" value="ECO:0007669"/>
    <property type="project" value="TreeGrafter"/>
</dbReference>
<evidence type="ECO:0000313" key="23">
    <source>
        <dbReference type="Proteomes" id="UP000799439"/>
    </source>
</evidence>
<evidence type="ECO:0000256" key="6">
    <source>
        <dbReference type="ARBA" id="ARBA00022475"/>
    </source>
</evidence>
<keyword evidence="12" id="KW-1133">Transmembrane helix</keyword>
<evidence type="ECO:0000313" key="22">
    <source>
        <dbReference type="EMBL" id="KAF2150189.1"/>
    </source>
</evidence>
<reference evidence="22" key="1">
    <citation type="journal article" date="2020" name="Stud. Mycol.">
        <title>101 Dothideomycetes genomes: a test case for predicting lifestyles and emergence of pathogens.</title>
        <authorList>
            <person name="Haridas S."/>
            <person name="Albert R."/>
            <person name="Binder M."/>
            <person name="Bloem J."/>
            <person name="Labutti K."/>
            <person name="Salamov A."/>
            <person name="Andreopoulos B."/>
            <person name="Baker S."/>
            <person name="Barry K."/>
            <person name="Bills G."/>
            <person name="Bluhm B."/>
            <person name="Cannon C."/>
            <person name="Castanera R."/>
            <person name="Culley D."/>
            <person name="Daum C."/>
            <person name="Ezra D."/>
            <person name="Gonzalez J."/>
            <person name="Henrissat B."/>
            <person name="Kuo A."/>
            <person name="Liang C."/>
            <person name="Lipzen A."/>
            <person name="Lutzoni F."/>
            <person name="Magnuson J."/>
            <person name="Mondo S."/>
            <person name="Nolan M."/>
            <person name="Ohm R."/>
            <person name="Pangilinan J."/>
            <person name="Park H.-J."/>
            <person name="Ramirez L."/>
            <person name="Alfaro M."/>
            <person name="Sun H."/>
            <person name="Tritt A."/>
            <person name="Yoshinaga Y."/>
            <person name="Zwiers L.-H."/>
            <person name="Turgeon B."/>
            <person name="Goodwin S."/>
            <person name="Spatafora J."/>
            <person name="Crous P."/>
            <person name="Grigoriev I."/>
        </authorList>
    </citation>
    <scope>NUCLEOTIDE SEQUENCE</scope>
    <source>
        <strain evidence="22">CBS 260.36</strain>
    </source>
</reference>
<keyword evidence="5" id="KW-0813">Transport</keyword>
<name>A0A9P4IWL5_9PEZI</name>
<evidence type="ECO:0000256" key="3">
    <source>
        <dbReference type="ARBA" id="ARBA00004651"/>
    </source>
</evidence>
<dbReference type="InterPro" id="IPR020845">
    <property type="entry name" value="AMP-binding_CS"/>
</dbReference>
<dbReference type="GO" id="GO:0009898">
    <property type="term" value="C:cytoplasmic side of plasma membrane"/>
    <property type="evidence" value="ECO:0007669"/>
    <property type="project" value="TreeGrafter"/>
</dbReference>
<evidence type="ECO:0000256" key="8">
    <source>
        <dbReference type="ARBA" id="ARBA00022677"/>
    </source>
</evidence>
<keyword evidence="7 22" id="KW-0436">Ligase</keyword>
<keyword evidence="9" id="KW-0812">Transmembrane</keyword>
<comment type="similarity">
    <text evidence="4">Belongs to the ATP-dependent AMP-binding enzyme family.</text>
</comment>
<evidence type="ECO:0000256" key="12">
    <source>
        <dbReference type="ARBA" id="ARBA00022989"/>
    </source>
</evidence>
<keyword evidence="11" id="KW-0067">ATP-binding</keyword>
<accession>A0A9P4IWL5</accession>
<keyword evidence="14" id="KW-0472">Membrane</keyword>
<comment type="caution">
    <text evidence="22">The sequence shown here is derived from an EMBL/GenBank/DDBJ whole genome shotgun (WGS) entry which is preliminary data.</text>
</comment>
<gene>
    <name evidence="22" type="ORF">K461DRAFT_315162</name>
</gene>
<evidence type="ECO:0000256" key="7">
    <source>
        <dbReference type="ARBA" id="ARBA00022598"/>
    </source>
</evidence>
<evidence type="ECO:0000256" key="17">
    <source>
        <dbReference type="ARBA" id="ARBA00060276"/>
    </source>
</evidence>
<dbReference type="FunFam" id="3.30.300.30:FF:000002">
    <property type="entry name" value="Long-chain fatty acid transport protein 1"/>
    <property type="match status" value="1"/>
</dbReference>
<dbReference type="GO" id="GO:0005811">
    <property type="term" value="C:lipid droplet"/>
    <property type="evidence" value="ECO:0007669"/>
    <property type="project" value="UniProtKB-SubCell"/>
</dbReference>
<dbReference type="InterPro" id="IPR000873">
    <property type="entry name" value="AMP-dep_synth/lig_dom"/>
</dbReference>
<comment type="catalytic activity">
    <reaction evidence="16">
        <text>a very long-chain fatty acid + ATP + CoA = a very long-chain fatty acyl-CoA + AMP + diphosphate</text>
        <dbReference type="Rhea" id="RHEA:54536"/>
        <dbReference type="ChEBI" id="CHEBI:30616"/>
        <dbReference type="ChEBI" id="CHEBI:33019"/>
        <dbReference type="ChEBI" id="CHEBI:57287"/>
        <dbReference type="ChEBI" id="CHEBI:58950"/>
        <dbReference type="ChEBI" id="CHEBI:138261"/>
        <dbReference type="ChEBI" id="CHEBI:456215"/>
    </reaction>
</comment>
<dbReference type="PANTHER" id="PTHR43107:SF6">
    <property type="entry name" value="ACYL-COA SYNTHETASE FAMILY PROTEIN (CEFD1), PUTATIVE (AFU_ORTHOLOGUE AFUA_6G03630)-RELATED"/>
    <property type="match status" value="1"/>
</dbReference>
<evidence type="ECO:0000256" key="20">
    <source>
        <dbReference type="SAM" id="MobiDB-lite"/>
    </source>
</evidence>
<dbReference type="Proteomes" id="UP000799439">
    <property type="component" value="Unassembled WGS sequence"/>
</dbReference>
<keyword evidence="15" id="KW-0576">Peroxisome</keyword>
<keyword evidence="8" id="KW-0551">Lipid droplet</keyword>
<dbReference type="PROSITE" id="PS00455">
    <property type="entry name" value="AMP_BINDING"/>
    <property type="match status" value="1"/>
</dbReference>
<evidence type="ECO:0000256" key="9">
    <source>
        <dbReference type="ARBA" id="ARBA00022692"/>
    </source>
</evidence>
<keyword evidence="10" id="KW-0547">Nucleotide-binding</keyword>
<dbReference type="EMBL" id="ML996090">
    <property type="protein sequence ID" value="KAF2150189.1"/>
    <property type="molecule type" value="Genomic_DNA"/>
</dbReference>
<dbReference type="GO" id="GO:0004467">
    <property type="term" value="F:long-chain fatty acid-CoA ligase activity"/>
    <property type="evidence" value="ECO:0007669"/>
    <property type="project" value="TreeGrafter"/>
</dbReference>
<keyword evidence="6" id="KW-1003">Cell membrane</keyword>
<evidence type="ECO:0000259" key="21">
    <source>
        <dbReference type="Pfam" id="PF00501"/>
    </source>
</evidence>
<feature type="compositionally biased region" description="Basic and acidic residues" evidence="20">
    <location>
        <begin position="584"/>
        <end position="598"/>
    </location>
</feature>
<sequence length="631" mass="71313">MELALAAGVTATAAYLDAKHHVSKDLINMWRVRQATKHFEAAVKANRICLWYFFEQQAKRMPHDEQCIWSRMGCYTWQETYDNACRYAQFFLSQGVQSGELVAFYLMNSPEFVFSYTGSWAIGTAPALINYNLSGDALIHCLKLSGSRLLIVDGDDAECQARIEESRSRIENELGMKICILNQETKAQLQQLQPKRPERKYRQNVKPDFPMCLIYTSGTTGLPKACPFPTMRAWSIGPYRQQVNGLKVGPGGDRWYDCMPLYHGTGNTVLVGCLISGLTVCIGRKFSVSKFWDDIHDSGATSFVYVGETARYLVNGPPHPHERDHRVKSVWGNGMRPDVWEAFRTRFNIPTIIEFFNSTEGMFALWNKNHGAYTAAAVGHHGAVMRRSMDKVYVPVAIDHETGDVWRHPKTGFAKRVPYEEGGEILVWVGDNPEAFPGYWNNPSSTRAKFVESVFTKGDRYYRTGDALRRTPDGRWYFMDRLGDTFRWKGENVSTAEVAECLGRYKGVAEANVYGVELPSHDGRAGCAALFIDPANRASFDYAGLLVHARKSLPKYAVPLFIRVIEEQNLGHNNKQNKVPLRNEGVEPDKVEQGSAGSKDKILWVPHPRAKSYKPFSQADWQRLVEGTAKL</sequence>
<keyword evidence="23" id="KW-1185">Reference proteome</keyword>
<evidence type="ECO:0000256" key="4">
    <source>
        <dbReference type="ARBA" id="ARBA00006432"/>
    </source>
</evidence>
<evidence type="ECO:0000256" key="19">
    <source>
        <dbReference type="ARBA" id="ARBA00078285"/>
    </source>
</evidence>
<dbReference type="AlphaFoldDB" id="A0A9P4IWL5"/>
<protein>
    <recommendedName>
        <fullName evidence="18">Very long-chain fatty acid transport protein</fullName>
    </recommendedName>
    <alternativeName>
        <fullName evidence="19">Very-long-chain acyl-CoA synthetase</fullName>
    </alternativeName>
</protein>
<evidence type="ECO:0000256" key="15">
    <source>
        <dbReference type="ARBA" id="ARBA00023140"/>
    </source>
</evidence>
<evidence type="ECO:0000256" key="1">
    <source>
        <dbReference type="ARBA" id="ARBA00004502"/>
    </source>
</evidence>
<dbReference type="GO" id="GO:0005778">
    <property type="term" value="C:peroxisomal membrane"/>
    <property type="evidence" value="ECO:0007669"/>
    <property type="project" value="UniProtKB-SubCell"/>
</dbReference>
<dbReference type="GO" id="GO:0044539">
    <property type="term" value="P:long-chain fatty acid import into cell"/>
    <property type="evidence" value="ECO:0007669"/>
    <property type="project" value="TreeGrafter"/>
</dbReference>
<evidence type="ECO:0000256" key="5">
    <source>
        <dbReference type="ARBA" id="ARBA00022448"/>
    </source>
</evidence>
<dbReference type="SUPFAM" id="SSF56801">
    <property type="entry name" value="Acetyl-CoA synthetase-like"/>
    <property type="match status" value="1"/>
</dbReference>
<dbReference type="GO" id="GO:0005524">
    <property type="term" value="F:ATP binding"/>
    <property type="evidence" value="ECO:0007669"/>
    <property type="project" value="UniProtKB-KW"/>
</dbReference>